<protein>
    <submittedName>
        <fullName evidence="1">Uncharacterized protein</fullName>
    </submittedName>
</protein>
<dbReference type="EMBL" id="BARS01033202">
    <property type="protein sequence ID" value="GAG23276.1"/>
    <property type="molecule type" value="Genomic_DNA"/>
</dbReference>
<comment type="caution">
    <text evidence="1">The sequence shown here is derived from an EMBL/GenBank/DDBJ whole genome shotgun (WGS) entry which is preliminary data.</text>
</comment>
<proteinExistence type="predicted"/>
<gene>
    <name evidence="1" type="ORF">S01H1_51456</name>
</gene>
<organism evidence="1">
    <name type="scientific">marine sediment metagenome</name>
    <dbReference type="NCBI Taxonomy" id="412755"/>
    <lineage>
        <taxon>unclassified sequences</taxon>
        <taxon>metagenomes</taxon>
        <taxon>ecological metagenomes</taxon>
    </lineage>
</organism>
<name>X0XE79_9ZZZZ</name>
<dbReference type="AlphaFoldDB" id="X0XE79"/>
<accession>X0XE79</accession>
<reference evidence="1" key="1">
    <citation type="journal article" date="2014" name="Front. Microbiol.">
        <title>High frequency of phylogenetically diverse reductive dehalogenase-homologous genes in deep subseafloor sedimentary metagenomes.</title>
        <authorList>
            <person name="Kawai M."/>
            <person name="Futagami T."/>
            <person name="Toyoda A."/>
            <person name="Takaki Y."/>
            <person name="Nishi S."/>
            <person name="Hori S."/>
            <person name="Arai W."/>
            <person name="Tsubouchi T."/>
            <person name="Morono Y."/>
            <person name="Uchiyama I."/>
            <person name="Ito T."/>
            <person name="Fujiyama A."/>
            <person name="Inagaki F."/>
            <person name="Takami H."/>
        </authorList>
    </citation>
    <scope>NUCLEOTIDE SEQUENCE</scope>
    <source>
        <strain evidence="1">Expedition CK06-06</strain>
    </source>
</reference>
<feature type="non-terminal residue" evidence="1">
    <location>
        <position position="50"/>
    </location>
</feature>
<sequence>MLIRVAFVRVLVLTPGELIDQILFFRLELFEESLETFDVDGWLVDLAFMP</sequence>
<evidence type="ECO:0000313" key="1">
    <source>
        <dbReference type="EMBL" id="GAG23276.1"/>
    </source>
</evidence>